<dbReference type="Proteomes" id="UP000575985">
    <property type="component" value="Unassembled WGS sequence"/>
</dbReference>
<name>A0A853BJG4_9ACTN</name>
<gene>
    <name evidence="1" type="ORF">HNR12_000989</name>
</gene>
<comment type="caution">
    <text evidence="1">The sequence shown here is derived from an EMBL/GenBank/DDBJ whole genome shotgun (WGS) entry which is preliminary data.</text>
</comment>
<keyword evidence="2" id="KW-1185">Reference proteome</keyword>
<reference evidence="1 2" key="1">
    <citation type="submission" date="2020-07" db="EMBL/GenBank/DDBJ databases">
        <title>Sequencing the genomes of 1000 actinobacteria strains.</title>
        <authorList>
            <person name="Klenk H.-P."/>
        </authorList>
    </citation>
    <scope>NUCLEOTIDE SEQUENCE [LARGE SCALE GENOMIC DNA]</scope>
    <source>
        <strain evidence="1 2">DSM 45927</strain>
    </source>
</reference>
<evidence type="ECO:0000313" key="2">
    <source>
        <dbReference type="Proteomes" id="UP000575985"/>
    </source>
</evidence>
<sequence length="39" mass="4929">MWEHEHVRNPNAVPRIRFRVCQERQNDSDLCLDWRWYAT</sequence>
<protein>
    <submittedName>
        <fullName evidence="1">Uncharacterized protein</fullName>
    </submittedName>
</protein>
<proteinExistence type="predicted"/>
<organism evidence="1 2">
    <name type="scientific">Streptomonospora nanhaiensis</name>
    <dbReference type="NCBI Taxonomy" id="1323731"/>
    <lineage>
        <taxon>Bacteria</taxon>
        <taxon>Bacillati</taxon>
        <taxon>Actinomycetota</taxon>
        <taxon>Actinomycetes</taxon>
        <taxon>Streptosporangiales</taxon>
        <taxon>Nocardiopsidaceae</taxon>
        <taxon>Streptomonospora</taxon>
    </lineage>
</organism>
<evidence type="ECO:0000313" key="1">
    <source>
        <dbReference type="EMBL" id="NYI94712.1"/>
    </source>
</evidence>
<dbReference type="EMBL" id="JACCFO010000001">
    <property type="protein sequence ID" value="NYI94712.1"/>
    <property type="molecule type" value="Genomic_DNA"/>
</dbReference>
<dbReference type="AlphaFoldDB" id="A0A853BJG4"/>
<accession>A0A853BJG4</accession>